<proteinExistence type="predicted"/>
<organism evidence="3 4">
    <name type="scientific">Steinernema carpocapsae</name>
    <name type="common">Entomopathogenic nematode</name>
    <dbReference type="NCBI Taxonomy" id="34508"/>
    <lineage>
        <taxon>Eukaryota</taxon>
        <taxon>Metazoa</taxon>
        <taxon>Ecdysozoa</taxon>
        <taxon>Nematoda</taxon>
        <taxon>Chromadorea</taxon>
        <taxon>Rhabditida</taxon>
        <taxon>Tylenchina</taxon>
        <taxon>Panagrolaimomorpha</taxon>
        <taxon>Strongyloidoidea</taxon>
        <taxon>Steinernematidae</taxon>
        <taxon>Steinernema</taxon>
    </lineage>
</organism>
<evidence type="ECO:0000256" key="1">
    <source>
        <dbReference type="SAM" id="MobiDB-lite"/>
    </source>
</evidence>
<keyword evidence="2" id="KW-0812">Transmembrane</keyword>
<keyword evidence="2" id="KW-0472">Membrane</keyword>
<protein>
    <submittedName>
        <fullName evidence="3">Uncharacterized protein</fullName>
    </submittedName>
</protein>
<reference evidence="3 4" key="2">
    <citation type="journal article" date="2019" name="G3 (Bethesda)">
        <title>Hybrid Assembly of the Genome of the Entomopathogenic Nematode Steinernema carpocapsae Identifies the X-Chromosome.</title>
        <authorList>
            <person name="Serra L."/>
            <person name="Macchietto M."/>
            <person name="Macias-Munoz A."/>
            <person name="McGill C.J."/>
            <person name="Rodriguez I.M."/>
            <person name="Rodriguez B."/>
            <person name="Murad R."/>
            <person name="Mortazavi A."/>
        </authorList>
    </citation>
    <scope>NUCLEOTIDE SEQUENCE [LARGE SCALE GENOMIC DNA]</scope>
    <source>
        <strain evidence="3 4">ALL</strain>
    </source>
</reference>
<gene>
    <name evidence="3" type="ORF">L596_005608</name>
</gene>
<dbReference type="EMBL" id="AZBU02000001">
    <property type="protein sequence ID" value="TMS39005.1"/>
    <property type="molecule type" value="Genomic_DNA"/>
</dbReference>
<reference evidence="3 4" key="1">
    <citation type="journal article" date="2015" name="Genome Biol.">
        <title>Comparative genomics of Steinernema reveals deeply conserved gene regulatory networks.</title>
        <authorList>
            <person name="Dillman A.R."/>
            <person name="Macchietto M."/>
            <person name="Porter C.F."/>
            <person name="Rogers A."/>
            <person name="Williams B."/>
            <person name="Antoshechkin I."/>
            <person name="Lee M.M."/>
            <person name="Goodwin Z."/>
            <person name="Lu X."/>
            <person name="Lewis E.E."/>
            <person name="Goodrich-Blair H."/>
            <person name="Stock S.P."/>
            <person name="Adams B.J."/>
            <person name="Sternberg P.W."/>
            <person name="Mortazavi A."/>
        </authorList>
    </citation>
    <scope>NUCLEOTIDE SEQUENCE [LARGE SCALE GENOMIC DNA]</scope>
    <source>
        <strain evidence="3 4">ALL</strain>
    </source>
</reference>
<dbReference type="EMBL" id="CM016762">
    <property type="protein sequence ID" value="TMS39005.1"/>
    <property type="molecule type" value="Genomic_DNA"/>
</dbReference>
<dbReference type="AlphaFoldDB" id="A0A4U8V101"/>
<comment type="caution">
    <text evidence="3">The sequence shown here is derived from an EMBL/GenBank/DDBJ whole genome shotgun (WGS) entry which is preliminary data.</text>
</comment>
<feature type="region of interest" description="Disordered" evidence="1">
    <location>
        <begin position="1"/>
        <end position="26"/>
    </location>
</feature>
<evidence type="ECO:0000313" key="4">
    <source>
        <dbReference type="Proteomes" id="UP000298663"/>
    </source>
</evidence>
<keyword evidence="2" id="KW-1133">Transmembrane helix</keyword>
<keyword evidence="4" id="KW-1185">Reference proteome</keyword>
<dbReference type="Proteomes" id="UP000298663">
    <property type="component" value="Chromosome X"/>
</dbReference>
<accession>A0A4U8V101</accession>
<evidence type="ECO:0000313" key="3">
    <source>
        <dbReference type="EMBL" id="TMS39005.1"/>
    </source>
</evidence>
<evidence type="ECO:0000256" key="2">
    <source>
        <dbReference type="SAM" id="Phobius"/>
    </source>
</evidence>
<name>A0A4U8V101_STECR</name>
<sequence length="93" mass="10535">MEPCRNGGWRGRRSTRATGPRKASRDAAALKTIAGSSILAGLFILLLDIKIAFVERSDCWEEGRLRVWRNQKKLKADEAYLKRNEGSLKEQMS</sequence>
<feature type="transmembrane region" description="Helical" evidence="2">
    <location>
        <begin position="28"/>
        <end position="47"/>
    </location>
</feature>